<dbReference type="PANTHER" id="PTHR37728">
    <property type="entry name" value="BNAA04G26730D PROTEIN"/>
    <property type="match status" value="1"/>
</dbReference>
<feature type="compositionally biased region" description="Basic and acidic residues" evidence="1">
    <location>
        <begin position="109"/>
        <end position="122"/>
    </location>
</feature>
<evidence type="ECO:0000256" key="1">
    <source>
        <dbReference type="SAM" id="MobiDB-lite"/>
    </source>
</evidence>
<organism evidence="2 3">
    <name type="scientific">Rhododendron williamsianum</name>
    <dbReference type="NCBI Taxonomy" id="262921"/>
    <lineage>
        <taxon>Eukaryota</taxon>
        <taxon>Viridiplantae</taxon>
        <taxon>Streptophyta</taxon>
        <taxon>Embryophyta</taxon>
        <taxon>Tracheophyta</taxon>
        <taxon>Spermatophyta</taxon>
        <taxon>Magnoliopsida</taxon>
        <taxon>eudicotyledons</taxon>
        <taxon>Gunneridae</taxon>
        <taxon>Pentapetalae</taxon>
        <taxon>asterids</taxon>
        <taxon>Ericales</taxon>
        <taxon>Ericaceae</taxon>
        <taxon>Ericoideae</taxon>
        <taxon>Rhodoreae</taxon>
        <taxon>Rhododendron</taxon>
    </lineage>
</organism>
<dbReference type="Proteomes" id="UP000428333">
    <property type="component" value="Linkage Group LG03"/>
</dbReference>
<feature type="non-terminal residue" evidence="2">
    <location>
        <position position="1"/>
    </location>
</feature>
<feature type="compositionally biased region" description="Low complexity" evidence="1">
    <location>
        <begin position="1"/>
        <end position="10"/>
    </location>
</feature>
<dbReference type="AlphaFoldDB" id="A0A6A4M4B9"/>
<dbReference type="EMBL" id="QEFC01000590">
    <property type="protein sequence ID" value="KAE9463154.1"/>
    <property type="molecule type" value="Genomic_DNA"/>
</dbReference>
<accession>A0A6A4M4B9</accession>
<evidence type="ECO:0000313" key="2">
    <source>
        <dbReference type="EMBL" id="KAE9463154.1"/>
    </source>
</evidence>
<sequence length="198" mass="21746">MWASSPMVSTPSPPPPCLPKITISSTPTTNPVVQRCFFTLAVSNKSQRPPPPPQDKNNPSAKKNFGGLGLGVLAAVKSNPQTKPFNNPPAQNNTAPIKTNPKQQQQQQEEGKPIGKEERELSGSDVLLALQRASAQKIKTKKRREYPSSSSSSSSTKKRVDAAEVNYGDVRPICVKSEWITRVDELEKRLEELMDEVQ</sequence>
<dbReference type="OrthoDB" id="1295485at2759"/>
<gene>
    <name evidence="2" type="ORF">C3L33_04939</name>
</gene>
<protein>
    <submittedName>
        <fullName evidence="2">Uncharacterized protein</fullName>
    </submittedName>
</protein>
<reference evidence="2 3" key="1">
    <citation type="journal article" date="2019" name="Genome Biol. Evol.">
        <title>The Rhododendron genome and chromosomal organization provide insight into shared whole-genome duplications across the heath family (Ericaceae).</title>
        <authorList>
            <person name="Soza V.L."/>
            <person name="Lindsley D."/>
            <person name="Waalkes A."/>
            <person name="Ramage E."/>
            <person name="Patwardhan R.P."/>
            <person name="Burton J.N."/>
            <person name="Adey A."/>
            <person name="Kumar A."/>
            <person name="Qiu R."/>
            <person name="Shendure J."/>
            <person name="Hall B."/>
        </authorList>
    </citation>
    <scope>NUCLEOTIDE SEQUENCE [LARGE SCALE GENOMIC DNA]</scope>
    <source>
        <strain evidence="2">RSF 1966-606</strain>
    </source>
</reference>
<proteinExistence type="predicted"/>
<feature type="region of interest" description="Disordered" evidence="1">
    <location>
        <begin position="1"/>
        <end position="28"/>
    </location>
</feature>
<feature type="compositionally biased region" description="Polar residues" evidence="1">
    <location>
        <begin position="78"/>
        <end position="102"/>
    </location>
</feature>
<keyword evidence="3" id="KW-1185">Reference proteome</keyword>
<name>A0A6A4M4B9_9ERIC</name>
<evidence type="ECO:0000313" key="3">
    <source>
        <dbReference type="Proteomes" id="UP000428333"/>
    </source>
</evidence>
<dbReference type="PANTHER" id="PTHR37728:SF1">
    <property type="entry name" value="OS06G0132300 PROTEIN"/>
    <property type="match status" value="1"/>
</dbReference>
<comment type="caution">
    <text evidence="2">The sequence shown here is derived from an EMBL/GenBank/DDBJ whole genome shotgun (WGS) entry which is preliminary data.</text>
</comment>
<feature type="region of interest" description="Disordered" evidence="1">
    <location>
        <begin position="42"/>
        <end position="163"/>
    </location>
</feature>